<feature type="signal peptide" evidence="6">
    <location>
        <begin position="1"/>
        <end position="21"/>
    </location>
</feature>
<evidence type="ECO:0000256" key="4">
    <source>
        <dbReference type="ARBA" id="ARBA00023136"/>
    </source>
</evidence>
<evidence type="ECO:0000256" key="3">
    <source>
        <dbReference type="ARBA" id="ARBA00022729"/>
    </source>
</evidence>
<evidence type="ECO:0000313" key="8">
    <source>
        <dbReference type="EMBL" id="HCK23739.1"/>
    </source>
</evidence>
<dbReference type="EMBL" id="DPVG01000107">
    <property type="protein sequence ID" value="HCK23739.1"/>
    <property type="molecule type" value="Genomic_DNA"/>
</dbReference>
<evidence type="ECO:0000256" key="6">
    <source>
        <dbReference type="SAM" id="SignalP"/>
    </source>
</evidence>
<evidence type="ECO:0000259" key="7">
    <source>
        <dbReference type="Pfam" id="PF07980"/>
    </source>
</evidence>
<dbReference type="PROSITE" id="PS51257">
    <property type="entry name" value="PROKAR_LIPOPROTEIN"/>
    <property type="match status" value="1"/>
</dbReference>
<dbReference type="InterPro" id="IPR012944">
    <property type="entry name" value="SusD_RagB_dom"/>
</dbReference>
<dbReference type="SUPFAM" id="SSF48452">
    <property type="entry name" value="TPR-like"/>
    <property type="match status" value="1"/>
</dbReference>
<dbReference type="Proteomes" id="UP000263098">
    <property type="component" value="Unassembled WGS sequence"/>
</dbReference>
<proteinExistence type="inferred from homology"/>
<feature type="domain" description="RagB/SusD" evidence="7">
    <location>
        <begin position="283"/>
        <end position="603"/>
    </location>
</feature>
<keyword evidence="3 6" id="KW-0732">Signal</keyword>
<evidence type="ECO:0000313" key="9">
    <source>
        <dbReference type="Proteomes" id="UP000263098"/>
    </source>
</evidence>
<comment type="caution">
    <text evidence="8">The sequence shown here is derived from an EMBL/GenBank/DDBJ whole genome shotgun (WGS) entry which is preliminary data.</text>
</comment>
<dbReference type="Pfam" id="PF07980">
    <property type="entry name" value="SusD_RagB"/>
    <property type="match status" value="1"/>
</dbReference>
<keyword evidence="4" id="KW-0472">Membrane</keyword>
<comment type="subcellular location">
    <subcellularLocation>
        <location evidence="1">Cell outer membrane</location>
    </subcellularLocation>
</comment>
<comment type="similarity">
    <text evidence="2">Belongs to the SusD family.</text>
</comment>
<name>A0A3D2SD38_9BACE</name>
<protein>
    <submittedName>
        <fullName evidence="8">RagB/SusD family nutrient uptake outer membrane protein</fullName>
    </submittedName>
</protein>
<evidence type="ECO:0000256" key="5">
    <source>
        <dbReference type="ARBA" id="ARBA00023237"/>
    </source>
</evidence>
<dbReference type="InterPro" id="IPR011990">
    <property type="entry name" value="TPR-like_helical_dom_sf"/>
</dbReference>
<reference evidence="8 9" key="1">
    <citation type="journal article" date="2018" name="Nat. Biotechnol.">
        <title>A standardized bacterial taxonomy based on genome phylogeny substantially revises the tree of life.</title>
        <authorList>
            <person name="Parks D.H."/>
            <person name="Chuvochina M."/>
            <person name="Waite D.W."/>
            <person name="Rinke C."/>
            <person name="Skarshewski A."/>
            <person name="Chaumeil P.A."/>
            <person name="Hugenholtz P."/>
        </authorList>
    </citation>
    <scope>NUCLEOTIDE SEQUENCE [LARGE SCALE GENOMIC DNA]</scope>
    <source>
        <strain evidence="8">UBA9667</strain>
    </source>
</reference>
<dbReference type="Gene3D" id="1.25.40.390">
    <property type="match status" value="1"/>
</dbReference>
<keyword evidence="5" id="KW-0998">Cell outer membrane</keyword>
<dbReference type="AlphaFoldDB" id="A0A3D2SD38"/>
<evidence type="ECO:0000256" key="1">
    <source>
        <dbReference type="ARBA" id="ARBA00004442"/>
    </source>
</evidence>
<dbReference type="GO" id="GO:0009279">
    <property type="term" value="C:cell outer membrane"/>
    <property type="evidence" value="ECO:0007669"/>
    <property type="project" value="UniProtKB-SubCell"/>
</dbReference>
<accession>A0A3D2SD38</accession>
<gene>
    <name evidence="8" type="ORF">DHW31_02985</name>
</gene>
<organism evidence="8 9">
    <name type="scientific">Bacteroides graminisolvens</name>
    <dbReference type="NCBI Taxonomy" id="477666"/>
    <lineage>
        <taxon>Bacteria</taxon>
        <taxon>Pseudomonadati</taxon>
        <taxon>Bacteroidota</taxon>
        <taxon>Bacteroidia</taxon>
        <taxon>Bacteroidales</taxon>
        <taxon>Bacteroidaceae</taxon>
        <taxon>Bacteroides</taxon>
    </lineage>
</organism>
<evidence type="ECO:0000256" key="2">
    <source>
        <dbReference type="ARBA" id="ARBA00006275"/>
    </source>
</evidence>
<sequence>MIMKKYSWLLALALTFGFSSCTDLDEKVYDRIDASTYYQNETSVQGALASIYNQAGNSFAESFFFLQELPADQIAWRVWNGGQWGYDEAEKYVLSTQTWSPESKIIRSSWESAWSIIGLSNNLINDLASVNPASIKMTQTALDSYIAEVRTLRAWAYYNLFEIWGGALPLNTASGGEVPGVADTDWNTSCKKIYDFICSELDESNDILPKENGDNSTRNRMNQGVNRILKARMLLNSQLFIGEDHYNDCENLCLKIFSGDYGSYNIADDYRDIYNLNNTQCSEVVFAFAAEDGQGATNALTNMRNMPFLPYNYYEYADCEQFEGIGAWNCVIVVPSHDNSGTVLPTGGTDTGGKSFITDYNDKLGGVWDRMDDRDIRKQNYVYDSSTKNYKGIFLKGAMKASFGKGNTLKADADRDGQNLVYVDQLGTFLNLGRNLETVMSPRWGETNSGIRLMRYPMFAKTENGGFKDIDEVEFRLAEVAYMIAECRMRAGDATGAKEYVDKVRSRYFTDKAALNIPGPGFTSFDMDWMLSQWGLEYLAEGRRRRTDLRRFDKFTQGQWWFFGRATEDGFDLPAKRNRKYEWYPLPASALSVNPGLIQNPNYLN</sequence>
<feature type="chain" id="PRO_5017792606" evidence="6">
    <location>
        <begin position="22"/>
        <end position="605"/>
    </location>
</feature>